<dbReference type="RefSeq" id="WP_201661504.1">
    <property type="nucleotide sequence ID" value="NZ_JAEQNC010000010.1"/>
</dbReference>
<dbReference type="InterPro" id="IPR010985">
    <property type="entry name" value="Ribbon_hlx_hlx"/>
</dbReference>
<proteinExistence type="predicted"/>
<feature type="coiled-coil region" evidence="1">
    <location>
        <begin position="74"/>
        <end position="152"/>
    </location>
</feature>
<dbReference type="Gene3D" id="1.10.1220.10">
    <property type="entry name" value="Met repressor-like"/>
    <property type="match status" value="1"/>
</dbReference>
<dbReference type="InterPro" id="IPR005569">
    <property type="entry name" value="Arc_DNA-bd_dom"/>
</dbReference>
<keyword evidence="1" id="KW-0175">Coiled coil</keyword>
<gene>
    <name evidence="3" type="ORF">JJB09_18465</name>
</gene>
<dbReference type="Proteomes" id="UP000633219">
    <property type="component" value="Unassembled WGS sequence"/>
</dbReference>
<dbReference type="Pfam" id="PF03869">
    <property type="entry name" value="Arc"/>
    <property type="match status" value="1"/>
</dbReference>
<comment type="caution">
    <text evidence="3">The sequence shown here is derived from an EMBL/GenBank/DDBJ whole genome shotgun (WGS) entry which is preliminary data.</text>
</comment>
<evidence type="ECO:0000313" key="4">
    <source>
        <dbReference type="Proteomes" id="UP000633219"/>
    </source>
</evidence>
<dbReference type="EMBL" id="JAEQNC010000010">
    <property type="protein sequence ID" value="MBL0374008.1"/>
    <property type="molecule type" value="Genomic_DNA"/>
</dbReference>
<keyword evidence="4" id="KW-1185">Reference proteome</keyword>
<evidence type="ECO:0000259" key="2">
    <source>
        <dbReference type="Pfam" id="PF03869"/>
    </source>
</evidence>
<dbReference type="GO" id="GO:0006355">
    <property type="term" value="P:regulation of DNA-templated transcription"/>
    <property type="evidence" value="ECO:0007669"/>
    <property type="project" value="InterPro"/>
</dbReference>
<protein>
    <submittedName>
        <fullName evidence="3">Arc family DNA-binding protein</fullName>
    </submittedName>
</protein>
<organism evidence="3 4">
    <name type="scientific">Rhizobium setariae</name>
    <dbReference type="NCBI Taxonomy" id="2801340"/>
    <lineage>
        <taxon>Bacteria</taxon>
        <taxon>Pseudomonadati</taxon>
        <taxon>Pseudomonadota</taxon>
        <taxon>Alphaproteobacteria</taxon>
        <taxon>Hyphomicrobiales</taxon>
        <taxon>Rhizobiaceae</taxon>
        <taxon>Rhizobium/Agrobacterium group</taxon>
        <taxon>Rhizobium</taxon>
    </lineage>
</organism>
<name>A0A936YP01_9HYPH</name>
<evidence type="ECO:0000256" key="1">
    <source>
        <dbReference type="SAM" id="Coils"/>
    </source>
</evidence>
<dbReference type="AlphaFoldDB" id="A0A936YP01"/>
<reference evidence="3" key="1">
    <citation type="submission" date="2021-01" db="EMBL/GenBank/DDBJ databases">
        <title>Rhizobium sp. strain KVB221 16S ribosomal RNA gene Genome sequencing and assembly.</title>
        <authorList>
            <person name="Kang M."/>
        </authorList>
    </citation>
    <scope>NUCLEOTIDE SEQUENCE</scope>
    <source>
        <strain evidence="3">KVB221</strain>
    </source>
</reference>
<feature type="domain" description="Arc-like DNA binding" evidence="2">
    <location>
        <begin position="10"/>
        <end position="45"/>
    </location>
</feature>
<dbReference type="GO" id="GO:0003677">
    <property type="term" value="F:DNA binding"/>
    <property type="evidence" value="ECO:0007669"/>
    <property type="project" value="UniProtKB-KW"/>
</dbReference>
<dbReference type="InterPro" id="IPR013321">
    <property type="entry name" value="Arc_rbn_hlx_hlx"/>
</dbReference>
<accession>A0A936YP01</accession>
<dbReference type="SUPFAM" id="SSF47598">
    <property type="entry name" value="Ribbon-helix-helix"/>
    <property type="match status" value="1"/>
</dbReference>
<keyword evidence="3" id="KW-0238">DNA-binding</keyword>
<sequence length="177" mass="21254">MAEEDEIRITLRLPVSLRDRLKARTDQSGRSMNAEIVARLESSFESNVDPKALAEAFAVVEEMRTRMDRQWEYIKKVEKEILDERRKSDEKLREKRQDLANYLWNRRARFREELVRKEESIENREARFNQRKREKEESLSLKEKELDEAIERFRAREVQLSEVIRSLARGADGLEKE</sequence>
<evidence type="ECO:0000313" key="3">
    <source>
        <dbReference type="EMBL" id="MBL0374008.1"/>
    </source>
</evidence>